<evidence type="ECO:0000256" key="2">
    <source>
        <dbReference type="ARBA" id="ARBA00023125"/>
    </source>
</evidence>
<evidence type="ECO:0000313" key="7">
    <source>
        <dbReference type="Proteomes" id="UP001319045"/>
    </source>
</evidence>
<dbReference type="InterPro" id="IPR009057">
    <property type="entry name" value="Homeodomain-like_sf"/>
</dbReference>
<keyword evidence="2 4" id="KW-0238">DNA-binding</keyword>
<keyword evidence="3" id="KW-0804">Transcription</keyword>
<dbReference type="Proteomes" id="UP001319045">
    <property type="component" value="Chromosome"/>
</dbReference>
<organism evidence="6 7">
    <name type="scientific">Prevotella herbatica</name>
    <dbReference type="NCBI Taxonomy" id="2801997"/>
    <lineage>
        <taxon>Bacteria</taxon>
        <taxon>Pseudomonadati</taxon>
        <taxon>Bacteroidota</taxon>
        <taxon>Bacteroidia</taxon>
        <taxon>Bacteroidales</taxon>
        <taxon>Prevotellaceae</taxon>
        <taxon>Prevotella</taxon>
    </lineage>
</organism>
<dbReference type="Pfam" id="PF00440">
    <property type="entry name" value="TetR_N"/>
    <property type="match status" value="1"/>
</dbReference>
<evidence type="ECO:0000313" key="6">
    <source>
        <dbReference type="EMBL" id="BCS86681.1"/>
    </source>
</evidence>
<keyword evidence="1" id="KW-0805">Transcription regulation</keyword>
<dbReference type="EMBL" id="AP024484">
    <property type="protein sequence ID" value="BCS86681.1"/>
    <property type="molecule type" value="Genomic_DNA"/>
</dbReference>
<dbReference type="Gene3D" id="1.10.357.10">
    <property type="entry name" value="Tetracycline Repressor, domain 2"/>
    <property type="match status" value="1"/>
</dbReference>
<gene>
    <name evidence="6" type="ORF">prwr041_25740</name>
</gene>
<name>A0ABM7P1P3_9BACT</name>
<dbReference type="InterPro" id="IPR001647">
    <property type="entry name" value="HTH_TetR"/>
</dbReference>
<accession>A0ABM7P1P3</accession>
<dbReference type="PRINTS" id="PR00455">
    <property type="entry name" value="HTHTETR"/>
</dbReference>
<dbReference type="PANTHER" id="PTHR47506">
    <property type="entry name" value="TRANSCRIPTIONAL REGULATORY PROTEIN"/>
    <property type="match status" value="1"/>
</dbReference>
<evidence type="ECO:0000256" key="3">
    <source>
        <dbReference type="ARBA" id="ARBA00023163"/>
    </source>
</evidence>
<proteinExistence type="predicted"/>
<sequence>MSKADKTKEYIIERTASIFNTKGYAGTSLNDMTEVTGLTKGSIYGNFKNKDDVAVEAFKYNFGVMSSLFSSEMAKKKTCREKLLVYPYLLGNFSETRFPEGGCPVLNTAVESDDTHPLLRQQTILAFTKWKNGIINLLKDGIAANEFHPDIHLEQVSLTMLAMLEGGIMIRKLTNNQKYIDNIISSLQDYINSL</sequence>
<evidence type="ECO:0000259" key="5">
    <source>
        <dbReference type="PROSITE" id="PS50977"/>
    </source>
</evidence>
<evidence type="ECO:0000256" key="4">
    <source>
        <dbReference type="PROSITE-ProRule" id="PRU00335"/>
    </source>
</evidence>
<feature type="domain" description="HTH tetR-type" evidence="5">
    <location>
        <begin position="5"/>
        <end position="65"/>
    </location>
</feature>
<dbReference type="SUPFAM" id="SSF46689">
    <property type="entry name" value="Homeodomain-like"/>
    <property type="match status" value="1"/>
</dbReference>
<evidence type="ECO:0000256" key="1">
    <source>
        <dbReference type="ARBA" id="ARBA00023015"/>
    </source>
</evidence>
<keyword evidence="7" id="KW-1185">Reference proteome</keyword>
<dbReference type="SUPFAM" id="SSF48498">
    <property type="entry name" value="Tetracyclin repressor-like, C-terminal domain"/>
    <property type="match status" value="1"/>
</dbReference>
<dbReference type="RefSeq" id="WP_207154246.1">
    <property type="nucleotide sequence ID" value="NZ_AP024484.1"/>
</dbReference>
<dbReference type="PROSITE" id="PS50977">
    <property type="entry name" value="HTH_TETR_2"/>
    <property type="match status" value="1"/>
</dbReference>
<dbReference type="InterPro" id="IPR011075">
    <property type="entry name" value="TetR_C"/>
</dbReference>
<dbReference type="PANTHER" id="PTHR47506:SF3">
    <property type="entry name" value="HTH-TYPE TRANSCRIPTIONAL REGULATOR LMRA"/>
    <property type="match status" value="1"/>
</dbReference>
<feature type="DNA-binding region" description="H-T-H motif" evidence="4">
    <location>
        <begin position="28"/>
        <end position="47"/>
    </location>
</feature>
<protein>
    <submittedName>
        <fullName evidence="6">Transcriptional regulator</fullName>
    </submittedName>
</protein>
<reference evidence="6 7" key="1">
    <citation type="journal article" date="2022" name="Int. J. Syst. Evol. Microbiol.">
        <title>Prevotella herbatica sp. nov., a plant polysaccharide-decomposing anaerobic bacterium isolated from a methanogenic reactor.</title>
        <authorList>
            <person name="Uek A."/>
            <person name="Tonouchi A."/>
            <person name="Kaku N."/>
            <person name="Ueki K."/>
        </authorList>
    </citation>
    <scope>NUCLEOTIDE SEQUENCE [LARGE SCALE GENOMIC DNA]</scope>
    <source>
        <strain evidence="6 7">WR041</strain>
    </source>
</reference>
<dbReference type="InterPro" id="IPR036271">
    <property type="entry name" value="Tet_transcr_reg_TetR-rel_C_sf"/>
</dbReference>
<dbReference type="Pfam" id="PF16925">
    <property type="entry name" value="TetR_C_13"/>
    <property type="match status" value="1"/>
</dbReference>